<comment type="caution">
    <text evidence="1">The sequence shown here is derived from an EMBL/GenBank/DDBJ whole genome shotgun (WGS) entry which is preliminary data.</text>
</comment>
<protein>
    <recommendedName>
        <fullName evidence="3">DUF309 domain-containing protein</fullName>
    </recommendedName>
</protein>
<dbReference type="RefSeq" id="WP_069715961.1">
    <property type="nucleotide sequence ID" value="NZ_MJEH01000006.1"/>
</dbReference>
<sequence>MGHYPMEYYEFFVKFNEQDYYTCHDLLEEIWMTDKSNSFLKGLLQMSVAIYHYEYGNVKGARIMMKAAHNYLKDYLPVYWGLDLEHVCKFIEECISIIPYELDSVPYHDVGKLPKLPELYLYLVENSSK</sequence>
<dbReference type="Pfam" id="PF03745">
    <property type="entry name" value="DUF309"/>
    <property type="match status" value="1"/>
</dbReference>
<dbReference type="PANTHER" id="PTHR34796">
    <property type="entry name" value="EXPRESSED PROTEIN"/>
    <property type="match status" value="1"/>
</dbReference>
<dbReference type="InterPro" id="IPR023203">
    <property type="entry name" value="TTHA0068_sf"/>
</dbReference>
<dbReference type="OrthoDB" id="165483at2"/>
<dbReference type="Proteomes" id="UP000095209">
    <property type="component" value="Unassembled WGS sequence"/>
</dbReference>
<dbReference type="AlphaFoldDB" id="A0A1E5LIT1"/>
<dbReference type="PANTHER" id="PTHR34796:SF1">
    <property type="entry name" value="EXPRESSED PROTEIN"/>
    <property type="match status" value="1"/>
</dbReference>
<dbReference type="SUPFAM" id="SSF140663">
    <property type="entry name" value="TTHA0068-like"/>
    <property type="match status" value="1"/>
</dbReference>
<reference evidence="1 2" key="1">
    <citation type="submission" date="2016-08" db="EMBL/GenBank/DDBJ databases">
        <title>Genome of Bacillus solimangrovi GH2-4.</title>
        <authorList>
            <person name="Lim S."/>
            <person name="Kim B.-C."/>
        </authorList>
    </citation>
    <scope>NUCLEOTIDE SEQUENCE [LARGE SCALE GENOMIC DNA]</scope>
    <source>
        <strain evidence="1 2">GH2-4</strain>
    </source>
</reference>
<proteinExistence type="predicted"/>
<evidence type="ECO:0000313" key="2">
    <source>
        <dbReference type="Proteomes" id="UP000095209"/>
    </source>
</evidence>
<dbReference type="InterPro" id="IPR005500">
    <property type="entry name" value="DUF309"/>
</dbReference>
<evidence type="ECO:0000313" key="1">
    <source>
        <dbReference type="EMBL" id="OEH93993.1"/>
    </source>
</evidence>
<dbReference type="EMBL" id="MJEH01000006">
    <property type="protein sequence ID" value="OEH93993.1"/>
    <property type="molecule type" value="Genomic_DNA"/>
</dbReference>
<organism evidence="1 2">
    <name type="scientific">Bacillus solimangrovi</name>
    <dbReference type="NCBI Taxonomy" id="1305675"/>
    <lineage>
        <taxon>Bacteria</taxon>
        <taxon>Bacillati</taxon>
        <taxon>Bacillota</taxon>
        <taxon>Bacilli</taxon>
        <taxon>Bacillales</taxon>
        <taxon>Bacillaceae</taxon>
        <taxon>Bacillus</taxon>
    </lineage>
</organism>
<keyword evidence="2" id="KW-1185">Reference proteome</keyword>
<dbReference type="STRING" id="1305675.BFG57_10120"/>
<gene>
    <name evidence="1" type="ORF">BFG57_10120</name>
</gene>
<evidence type="ECO:0008006" key="3">
    <source>
        <dbReference type="Google" id="ProtNLM"/>
    </source>
</evidence>
<accession>A0A1E5LIT1</accession>
<name>A0A1E5LIT1_9BACI</name>
<dbReference type="Gene3D" id="1.10.3450.10">
    <property type="entry name" value="TTHA0068-like"/>
    <property type="match status" value="1"/>
</dbReference>